<dbReference type="EMBL" id="ML986774">
    <property type="protein sequence ID" value="KAF2258252.1"/>
    <property type="molecule type" value="Genomic_DNA"/>
</dbReference>
<evidence type="ECO:0000313" key="3">
    <source>
        <dbReference type="Proteomes" id="UP000800093"/>
    </source>
</evidence>
<name>A0A9P4MXH3_9PLEO</name>
<dbReference type="AlphaFoldDB" id="A0A9P4MXH3"/>
<feature type="region of interest" description="Disordered" evidence="1">
    <location>
        <begin position="1"/>
        <end position="26"/>
    </location>
</feature>
<evidence type="ECO:0000256" key="1">
    <source>
        <dbReference type="SAM" id="MobiDB-lite"/>
    </source>
</evidence>
<reference evidence="3" key="1">
    <citation type="journal article" date="2020" name="Stud. Mycol.">
        <title>101 Dothideomycetes genomes: A test case for predicting lifestyles and emergence of pathogens.</title>
        <authorList>
            <person name="Haridas S."/>
            <person name="Albert R."/>
            <person name="Binder M."/>
            <person name="Bloem J."/>
            <person name="LaButti K."/>
            <person name="Salamov A."/>
            <person name="Andreopoulos B."/>
            <person name="Baker S."/>
            <person name="Barry K."/>
            <person name="Bills G."/>
            <person name="Bluhm B."/>
            <person name="Cannon C."/>
            <person name="Castanera R."/>
            <person name="Culley D."/>
            <person name="Daum C."/>
            <person name="Ezra D."/>
            <person name="Gonzalez J."/>
            <person name="Henrissat B."/>
            <person name="Kuo A."/>
            <person name="Liang C."/>
            <person name="Lipzen A."/>
            <person name="Lutzoni F."/>
            <person name="Magnuson J."/>
            <person name="Mondo S."/>
            <person name="Nolan M."/>
            <person name="Ohm R."/>
            <person name="Pangilinan J."/>
            <person name="Park H.-J."/>
            <person name="Ramirez L."/>
            <person name="Alfaro M."/>
            <person name="Sun H."/>
            <person name="Tritt A."/>
            <person name="Yoshinaga Y."/>
            <person name="Zwiers L.-H."/>
            <person name="Turgeon B."/>
            <person name="Goodwin S."/>
            <person name="Spatafora J."/>
            <person name="Crous P."/>
            <person name="Grigoriev I."/>
        </authorList>
    </citation>
    <scope>NUCLEOTIDE SEQUENCE [LARGE SCALE GENOMIC DNA]</scope>
    <source>
        <strain evidence="3">CBS 304.66</strain>
    </source>
</reference>
<feature type="compositionally biased region" description="Polar residues" evidence="1">
    <location>
        <begin position="1"/>
        <end position="10"/>
    </location>
</feature>
<sequence>MPSSNPSRNENGWRYFPSTSQNAGNKRRYLWSPSPVWYPTSPSCRGDQRLFNAIEFMSRKSQGHKVRAAGEASQSKQIVKDPSLAAPSKRNKLTDGNVVEAVSGSPTYLVAGRQSEFTKEIMNSSRDENLEVRQSIDEVATSIVQEQMDVGSLRHRFNQYIHGAEKIGKIFADSERGNTENIDSVSKRLKSQLREAQTSVAKYVATIQESVILNVLQPTQRDIASLKSQQNGRTRMYDEEKAALGEIDDKITALEAQHNSLTTAAKKRKLETQYEQQASDLGSLKKIEYQELRLKEKDVNITELE</sequence>
<proteinExistence type="predicted"/>
<keyword evidence="3" id="KW-1185">Reference proteome</keyword>
<feature type="region of interest" description="Disordered" evidence="1">
    <location>
        <begin position="65"/>
        <end position="92"/>
    </location>
</feature>
<dbReference type="Proteomes" id="UP000800093">
    <property type="component" value="Unassembled WGS sequence"/>
</dbReference>
<accession>A0A9P4MXH3</accession>
<comment type="caution">
    <text evidence="2">The sequence shown here is derived from an EMBL/GenBank/DDBJ whole genome shotgun (WGS) entry which is preliminary data.</text>
</comment>
<organism evidence="2 3">
    <name type="scientific">Lojkania enalia</name>
    <dbReference type="NCBI Taxonomy" id="147567"/>
    <lineage>
        <taxon>Eukaryota</taxon>
        <taxon>Fungi</taxon>
        <taxon>Dikarya</taxon>
        <taxon>Ascomycota</taxon>
        <taxon>Pezizomycotina</taxon>
        <taxon>Dothideomycetes</taxon>
        <taxon>Pleosporomycetidae</taxon>
        <taxon>Pleosporales</taxon>
        <taxon>Pleosporales incertae sedis</taxon>
        <taxon>Lojkania</taxon>
    </lineage>
</organism>
<evidence type="ECO:0000313" key="2">
    <source>
        <dbReference type="EMBL" id="KAF2258252.1"/>
    </source>
</evidence>
<protein>
    <submittedName>
        <fullName evidence="2">Uncharacterized protein</fullName>
    </submittedName>
</protein>
<gene>
    <name evidence="2" type="ORF">CC78DRAFT_587358</name>
</gene>